<dbReference type="AlphaFoldDB" id="A0A0A2ELG9"/>
<gene>
    <name evidence="1" type="ORF">HQ35_06780</name>
</gene>
<comment type="caution">
    <text evidence="1">The sequence shown here is derived from an EMBL/GenBank/DDBJ whole genome shotgun (WGS) entry which is preliminary data.</text>
</comment>
<proteinExistence type="predicted"/>
<evidence type="ECO:0000313" key="2">
    <source>
        <dbReference type="Proteomes" id="UP000030125"/>
    </source>
</evidence>
<dbReference type="Proteomes" id="UP000030125">
    <property type="component" value="Unassembled WGS sequence"/>
</dbReference>
<reference evidence="1 2" key="1">
    <citation type="submission" date="2014-08" db="EMBL/GenBank/DDBJ databases">
        <title>Porphyromonas cangingivalis strain:COT-109_OH1386 Genome sequencing.</title>
        <authorList>
            <person name="Wallis C."/>
            <person name="Deusch O."/>
            <person name="O'Flynn C."/>
            <person name="Davis I."/>
            <person name="Jospin G."/>
            <person name="Darling A.E."/>
            <person name="Coil D.A."/>
            <person name="Alexiev A."/>
            <person name="Horsfall A."/>
            <person name="Kirkwood N."/>
            <person name="Harris S."/>
            <person name="Eisen J.A."/>
        </authorList>
    </citation>
    <scope>NUCLEOTIDE SEQUENCE [LARGE SCALE GENOMIC DNA]</scope>
    <source>
        <strain evidence="2">COT-109 OH1386</strain>
    </source>
</reference>
<organism evidence="1 2">
    <name type="scientific">Porphyromonas cangingivalis</name>
    <dbReference type="NCBI Taxonomy" id="36874"/>
    <lineage>
        <taxon>Bacteria</taxon>
        <taxon>Pseudomonadati</taxon>
        <taxon>Bacteroidota</taxon>
        <taxon>Bacteroidia</taxon>
        <taxon>Bacteroidales</taxon>
        <taxon>Porphyromonadaceae</taxon>
        <taxon>Porphyromonas</taxon>
    </lineage>
</organism>
<keyword evidence="2" id="KW-1185">Reference proteome</keyword>
<sequence length="63" mass="7171">MPKSKAKSTTTPHYTHIHAIRQALDDGSLSESTYNEFVRPIRILRHSCQKAFGQATLNFNLNK</sequence>
<evidence type="ECO:0000313" key="1">
    <source>
        <dbReference type="EMBL" id="KGN79706.1"/>
    </source>
</evidence>
<name>A0A0A2ELG9_PORCN</name>
<protein>
    <submittedName>
        <fullName evidence="1">Uncharacterized protein</fullName>
    </submittedName>
</protein>
<dbReference type="EMBL" id="JQJD01000047">
    <property type="protein sequence ID" value="KGN79706.1"/>
    <property type="molecule type" value="Genomic_DNA"/>
</dbReference>
<accession>A0A0A2ELG9</accession>